<evidence type="ECO:0000313" key="3">
    <source>
        <dbReference type="Proteomes" id="UP000287872"/>
    </source>
</evidence>
<dbReference type="SMART" id="SM00341">
    <property type="entry name" value="HRDC"/>
    <property type="match status" value="1"/>
</dbReference>
<feature type="domain" description="HRDC" evidence="1">
    <location>
        <begin position="277"/>
        <end position="352"/>
    </location>
</feature>
<accession>A0A401UQ43</accession>
<dbReference type="GO" id="GO:0000166">
    <property type="term" value="F:nucleotide binding"/>
    <property type="evidence" value="ECO:0007669"/>
    <property type="project" value="InterPro"/>
</dbReference>
<dbReference type="EMBL" id="BHYK01000020">
    <property type="protein sequence ID" value="GCD11649.1"/>
    <property type="molecule type" value="Genomic_DNA"/>
</dbReference>
<dbReference type="PROSITE" id="PS50967">
    <property type="entry name" value="HRDC"/>
    <property type="match status" value="1"/>
</dbReference>
<dbReference type="InterPro" id="IPR010997">
    <property type="entry name" value="HRDC-like_sf"/>
</dbReference>
<organism evidence="2 3">
    <name type="scientific">Clostridium tagluense</name>
    <dbReference type="NCBI Taxonomy" id="360422"/>
    <lineage>
        <taxon>Bacteria</taxon>
        <taxon>Bacillati</taxon>
        <taxon>Bacillota</taxon>
        <taxon>Clostridia</taxon>
        <taxon>Eubacteriales</taxon>
        <taxon>Clostridiaceae</taxon>
        <taxon>Clostridium</taxon>
    </lineage>
</organism>
<dbReference type="AlphaFoldDB" id="A0A401UQ43"/>
<dbReference type="Pfam" id="PF08378">
    <property type="entry name" value="NERD"/>
    <property type="match status" value="1"/>
</dbReference>
<dbReference type="Pfam" id="PF00570">
    <property type="entry name" value="HRDC"/>
    <property type="match status" value="1"/>
</dbReference>
<dbReference type="InterPro" id="IPR044876">
    <property type="entry name" value="HRDC_dom_sf"/>
</dbReference>
<dbReference type="SUPFAM" id="SSF47819">
    <property type="entry name" value="HRDC-like"/>
    <property type="match status" value="1"/>
</dbReference>
<dbReference type="InterPro" id="IPR002121">
    <property type="entry name" value="HRDC_dom"/>
</dbReference>
<sequence length="352" mass="40268">MGIFDAIKKSIFSVSFESKIMKTIDTPIFIKDFNKESENIINLNKILNINTDHEMKRKIDNEINLQKYVHDSLGKVYFELKNSPVPFYGLYNIKLEQGDNKSDIDFLMVTNQFCCIINCKSHQGNIEIDSQGSFSRWVKKGEKNIKEGMYSPVEENRKSELILKTIINNQGLEKLPILSLTVFTNPKATLNFKDCAEEMKDKVIKVDLINAKVKSIVQQTTVAVYEEIKVREFAGILKGLDTSVSNDYSTKFKISHSSENILKVEPKLVVPTLENIKSDEETLVKALKAYRTSIATSNRIPPYYIFNNEEMGKIIEIMPKNKQEFISIKGFGQVKYEKYGEDIINIIKSVTA</sequence>
<comment type="caution">
    <text evidence="2">The sequence shown here is derived from an EMBL/GenBank/DDBJ whole genome shotgun (WGS) entry which is preliminary data.</text>
</comment>
<reference evidence="2 3" key="1">
    <citation type="submission" date="2018-11" db="EMBL/GenBank/DDBJ databases">
        <title>Genome sequencing and assembly of Clostridium tagluense strain A121.</title>
        <authorList>
            <person name="Murakami T."/>
            <person name="Segawa T."/>
            <person name="Shcherbakova V.A."/>
            <person name="Mori H."/>
            <person name="Yoshimura Y."/>
        </authorList>
    </citation>
    <scope>NUCLEOTIDE SEQUENCE [LARGE SCALE GENOMIC DNA]</scope>
    <source>
        <strain evidence="2 3">A121</strain>
    </source>
</reference>
<dbReference type="RefSeq" id="WP_185732760.1">
    <property type="nucleotide sequence ID" value="NZ_BHYK01000020.1"/>
</dbReference>
<dbReference type="InterPro" id="IPR011528">
    <property type="entry name" value="NERD"/>
</dbReference>
<evidence type="ECO:0000259" key="1">
    <source>
        <dbReference type="PROSITE" id="PS50967"/>
    </source>
</evidence>
<dbReference type="Gene3D" id="1.10.150.80">
    <property type="entry name" value="HRDC domain"/>
    <property type="match status" value="1"/>
</dbReference>
<name>A0A401UQ43_9CLOT</name>
<evidence type="ECO:0000313" key="2">
    <source>
        <dbReference type="EMBL" id="GCD11649.1"/>
    </source>
</evidence>
<gene>
    <name evidence="2" type="ORF">Ctaglu_32720</name>
</gene>
<keyword evidence="3" id="KW-1185">Reference proteome</keyword>
<protein>
    <recommendedName>
        <fullName evidence="1">HRDC domain-containing protein</fullName>
    </recommendedName>
</protein>
<dbReference type="Proteomes" id="UP000287872">
    <property type="component" value="Unassembled WGS sequence"/>
</dbReference>
<proteinExistence type="predicted"/>
<dbReference type="GO" id="GO:0003676">
    <property type="term" value="F:nucleic acid binding"/>
    <property type="evidence" value="ECO:0007669"/>
    <property type="project" value="InterPro"/>
</dbReference>